<keyword evidence="11" id="KW-0411">Iron-sulfur</keyword>
<evidence type="ECO:0000256" key="9">
    <source>
        <dbReference type="ARBA" id="ARBA00023002"/>
    </source>
</evidence>
<evidence type="ECO:0000256" key="2">
    <source>
        <dbReference type="ARBA" id="ARBA00001974"/>
    </source>
</evidence>
<gene>
    <name evidence="16" type="primary">LOC100374238</name>
</gene>
<dbReference type="InterPro" id="IPR001041">
    <property type="entry name" value="2Fe-2S_ferredoxin-type"/>
</dbReference>
<dbReference type="SUPFAM" id="SSF54292">
    <property type="entry name" value="2Fe-2S ferredoxin-like"/>
    <property type="match status" value="1"/>
</dbReference>
<comment type="similarity">
    <text evidence="3">Belongs to the xanthine dehydrogenase family.</text>
</comment>
<dbReference type="CDD" id="cd00207">
    <property type="entry name" value="fer2"/>
    <property type="match status" value="1"/>
</dbReference>
<dbReference type="InterPro" id="IPR000674">
    <property type="entry name" value="Ald_Oxase/Xan_DH_a/b"/>
</dbReference>
<name>A0ABM0MJG9_SACKO</name>
<keyword evidence="15" id="KW-1185">Reference proteome</keyword>
<dbReference type="SUPFAM" id="SSF54665">
    <property type="entry name" value="CO dehydrogenase molybdoprotein N-domain-like"/>
    <property type="match status" value="1"/>
</dbReference>
<keyword evidence="10" id="KW-0408">Iron</keyword>
<evidence type="ECO:0000256" key="3">
    <source>
        <dbReference type="ARBA" id="ARBA00006849"/>
    </source>
</evidence>
<proteinExistence type="inferred from homology"/>
<organism evidence="15 16">
    <name type="scientific">Saccoglossus kowalevskii</name>
    <name type="common">Acorn worm</name>
    <dbReference type="NCBI Taxonomy" id="10224"/>
    <lineage>
        <taxon>Eukaryota</taxon>
        <taxon>Metazoa</taxon>
        <taxon>Hemichordata</taxon>
        <taxon>Enteropneusta</taxon>
        <taxon>Harrimaniidae</taxon>
        <taxon>Saccoglossus</taxon>
    </lineage>
</organism>
<dbReference type="PANTHER" id="PTHR45444">
    <property type="entry name" value="XANTHINE DEHYDROGENASE"/>
    <property type="match status" value="1"/>
</dbReference>
<evidence type="ECO:0000256" key="6">
    <source>
        <dbReference type="ARBA" id="ARBA00022714"/>
    </source>
</evidence>
<dbReference type="Gene3D" id="3.30.390.50">
    <property type="entry name" value="CO dehydrogenase flavoprotein, C-terminal domain"/>
    <property type="match status" value="1"/>
</dbReference>
<dbReference type="InterPro" id="IPR036884">
    <property type="entry name" value="2Fe-2S-bd_dom_sf"/>
</dbReference>
<dbReference type="Pfam" id="PF00941">
    <property type="entry name" value="FAD_binding_5"/>
    <property type="match status" value="1"/>
</dbReference>
<evidence type="ECO:0000259" key="13">
    <source>
        <dbReference type="PROSITE" id="PS51085"/>
    </source>
</evidence>
<keyword evidence="9" id="KW-0560">Oxidoreductase</keyword>
<evidence type="ECO:0000256" key="4">
    <source>
        <dbReference type="ARBA" id="ARBA00022505"/>
    </source>
</evidence>
<dbReference type="PROSITE" id="PS00197">
    <property type="entry name" value="2FE2S_FER_1"/>
    <property type="match status" value="1"/>
</dbReference>
<evidence type="ECO:0000256" key="1">
    <source>
        <dbReference type="ARBA" id="ARBA00001924"/>
    </source>
</evidence>
<dbReference type="SUPFAM" id="SSF56003">
    <property type="entry name" value="Molybdenum cofactor-binding domain"/>
    <property type="match status" value="1"/>
</dbReference>
<evidence type="ECO:0000256" key="7">
    <source>
        <dbReference type="ARBA" id="ARBA00022723"/>
    </source>
</evidence>
<dbReference type="InterPro" id="IPR016208">
    <property type="entry name" value="Ald_Oxase/xanthine_DH-like"/>
</dbReference>
<keyword evidence="4" id="KW-0500">Molybdenum</keyword>
<dbReference type="SUPFAM" id="SSF55447">
    <property type="entry name" value="CO dehydrogenase flavoprotein C-terminal domain-like"/>
    <property type="match status" value="1"/>
</dbReference>
<dbReference type="InterPro" id="IPR016169">
    <property type="entry name" value="FAD-bd_PCMH_sub2"/>
</dbReference>
<dbReference type="InterPro" id="IPR006058">
    <property type="entry name" value="2Fe2S_fd_BS"/>
</dbReference>
<dbReference type="InterPro" id="IPR036683">
    <property type="entry name" value="CO_DH_flav_C_dom_sf"/>
</dbReference>
<dbReference type="InterPro" id="IPR008274">
    <property type="entry name" value="AldOxase/xan_DH_MoCoBD1"/>
</dbReference>
<dbReference type="PANTHER" id="PTHR45444:SF3">
    <property type="entry name" value="XANTHINE DEHYDROGENASE"/>
    <property type="match status" value="1"/>
</dbReference>
<dbReference type="Pfam" id="PF03450">
    <property type="entry name" value="CO_deh_flav_C"/>
    <property type="match status" value="1"/>
</dbReference>
<sequence length="1337" mass="148241">MATTESVRSSTDMSDDFVVYVNGKKFTDKHVDPETTLLNYIRRKLRLTGSKLSCGEGGCGACTVMLSKYDHVDKKISHYAINACYTPVCSVHGMAITTVEGVGSTKTKLHPVQERLAKAHGLQCGFCSPGMVMSMYTLLRNNADPTISDIEKCLKGNLCRCTGYRSILDGFKTFAQNGCCGYLSVCNADQHNETRLNLSVDLKDCEPYDPSQELIFPPALQTKNWFQTQTVRFVGESVDWIRPTTLKELLKLKTGLPTAKLVVGNAEVGFEPRPKNIKTTLISATHVPELNQIDITDSGITFGSSVTMSRMYDVLKRRVDELPKSKTKIYRSLMEMLEMIGDQQLRNVAGIGSHIMSASPLSDINPMLMAADVTLIVASHKDGERTINMDNTFFTGPRSTCLKEDELLISLTIRFSTKDEYFSGYKVNNQVHRRDRDVAMISAGMNVCFEDNSDVIRILTLCFAGTGPTVVMATDMMEHIQGRKWDECLLRDVQRMLVEKLEMSKEGGFVEYRKNLLQSFFFQFYLNVQNELSQQLPGIVFPIPLSYQTTLNSMELPANSSTQVFQGVPCEQSDDDPVGRPVMNESSLHLTTGQALFLDDIKPEQDELHFALVISKQAHAKILSIDTSEAISQDGVHSFVGAVDVPGNNRWSLINPDNLEEAIFATEEVLCVGQIIGGIVADTPQLARKAANLVKVEYGEVEHILTIEEAICKESYMQPFRHIEEGDVNAEFEKSDFVVEGEVRVGGQYHYYMENQCCIAQPNECNEMLMTVSTQNLFGVQMHVADALGIPAHKVTCKIRRVGGAFGGKDTTTSTNLAMACAVAANKTGKPVRLVLGRDTDMQCTGMRHPFLLKFKVGFNKDGMLRALESELFVNAGYTCNLSVIIVDVMMHQLHNAYKIPVYSMTGKACRTNVQSNTIMRAAGTVQPMAGIETIMDLVAAKCGISPEKVRAMNLYKVGDSDNFYQELPDVINLKRCWNECLLKSDFDSRRETIDHFNRTNRWKKRGLAIVPIQRMTGIIGIVANQGAALVHIYLDGSVLLTHGGIEMGQGLHTKTIQIASRVLRIPSERIHINETSTDKVPNATSTGGSAGTDLFGTAIKFACETIMKRLEPFMLGNPEGSWEDWVHAAYSHRVSLSATGFYKFPGDIGFNWEDHRASRLQYHFMYGAGCCEVEIDCLTGEHQMRRVDIVMDIGRSLNPALDIGQIEGGFIQGYGLFIMEELRYSQKGELLTRGPGMYRIPWISDIPRQFNVHLLEGSTCPGGIYSAKAIGEPPCLLGVSALVAIRDAISSARSDVGLHGNFYLNCPATAARIRLACSDDFPKTSKEVADDYFVRA</sequence>
<keyword evidence="7" id="KW-0479">Metal-binding</keyword>
<evidence type="ECO:0000259" key="14">
    <source>
        <dbReference type="PROSITE" id="PS51387"/>
    </source>
</evidence>
<dbReference type="InterPro" id="IPR016167">
    <property type="entry name" value="FAD-bd_PCMH_sub1"/>
</dbReference>
<dbReference type="PIRSF" id="PIRSF000127">
    <property type="entry name" value="Xanthine_DH"/>
    <property type="match status" value="1"/>
</dbReference>
<dbReference type="InterPro" id="IPR036856">
    <property type="entry name" value="Ald_Oxase/Xan_DH_a/b_sf"/>
</dbReference>
<dbReference type="InterPro" id="IPR046867">
    <property type="entry name" value="AldOxase/xan_DH_MoCoBD2"/>
</dbReference>
<evidence type="ECO:0000256" key="5">
    <source>
        <dbReference type="ARBA" id="ARBA00022630"/>
    </source>
</evidence>
<dbReference type="InterPro" id="IPR002346">
    <property type="entry name" value="Mopterin_DH_FAD-bd"/>
</dbReference>
<dbReference type="PROSITE" id="PS51085">
    <property type="entry name" value="2FE2S_FER_2"/>
    <property type="match status" value="1"/>
</dbReference>
<comment type="cofactor">
    <cofactor evidence="12">
        <name>[2Fe-2S] cluster</name>
        <dbReference type="ChEBI" id="CHEBI:190135"/>
    </cofactor>
</comment>
<dbReference type="RefSeq" id="XP_006820160.1">
    <property type="nucleotide sequence ID" value="XM_006820097.1"/>
</dbReference>
<evidence type="ECO:0000256" key="10">
    <source>
        <dbReference type="ARBA" id="ARBA00023004"/>
    </source>
</evidence>
<dbReference type="InterPro" id="IPR016166">
    <property type="entry name" value="FAD-bd_PCMH"/>
</dbReference>
<comment type="cofactor">
    <cofactor evidence="2">
        <name>FAD</name>
        <dbReference type="ChEBI" id="CHEBI:57692"/>
    </cofactor>
</comment>
<dbReference type="Pfam" id="PF01315">
    <property type="entry name" value="Ald_Xan_dh_C"/>
    <property type="match status" value="1"/>
</dbReference>
<dbReference type="InterPro" id="IPR037165">
    <property type="entry name" value="AldOxase/xan_DH_Mopterin-bd_sf"/>
</dbReference>
<dbReference type="Gene3D" id="3.30.465.10">
    <property type="match status" value="1"/>
</dbReference>
<dbReference type="SMART" id="SM01092">
    <property type="entry name" value="CO_deh_flav_C"/>
    <property type="match status" value="1"/>
</dbReference>
<dbReference type="InterPro" id="IPR036010">
    <property type="entry name" value="2Fe-2S_ferredoxin-like_sf"/>
</dbReference>
<accession>A0ABM0MJG9</accession>
<protein>
    <submittedName>
        <fullName evidence="16">Xanthine dehydrogenase/oxidase-like</fullName>
    </submittedName>
</protein>
<evidence type="ECO:0000256" key="8">
    <source>
        <dbReference type="ARBA" id="ARBA00022827"/>
    </source>
</evidence>
<dbReference type="InterPro" id="IPR036318">
    <property type="entry name" value="FAD-bd_PCMH-like_sf"/>
</dbReference>
<dbReference type="SUPFAM" id="SSF56176">
    <property type="entry name" value="FAD-binding/transporter-associated domain-like"/>
    <property type="match status" value="1"/>
</dbReference>
<dbReference type="GeneID" id="100374238"/>
<dbReference type="PROSITE" id="PS51387">
    <property type="entry name" value="FAD_PCMH"/>
    <property type="match status" value="1"/>
</dbReference>
<evidence type="ECO:0000256" key="12">
    <source>
        <dbReference type="ARBA" id="ARBA00034078"/>
    </source>
</evidence>
<dbReference type="Proteomes" id="UP000694865">
    <property type="component" value="Unplaced"/>
</dbReference>
<dbReference type="Pfam" id="PF20256">
    <property type="entry name" value="MoCoBD_2"/>
    <property type="match status" value="1"/>
</dbReference>
<dbReference type="Pfam" id="PF01799">
    <property type="entry name" value="Fer2_2"/>
    <property type="match status" value="1"/>
</dbReference>
<feature type="domain" description="FAD-binding PCMH-type" evidence="14">
    <location>
        <begin position="233"/>
        <end position="418"/>
    </location>
</feature>
<dbReference type="Gene3D" id="3.10.20.30">
    <property type="match status" value="1"/>
</dbReference>
<evidence type="ECO:0000313" key="15">
    <source>
        <dbReference type="Proteomes" id="UP000694865"/>
    </source>
</evidence>
<keyword evidence="5" id="KW-0285">Flavoprotein</keyword>
<dbReference type="Gene3D" id="3.30.43.10">
    <property type="entry name" value="Uridine Diphospho-n-acetylenolpyruvylglucosamine Reductase, domain 2"/>
    <property type="match status" value="1"/>
</dbReference>
<dbReference type="Gene3D" id="1.10.150.120">
    <property type="entry name" value="[2Fe-2S]-binding domain"/>
    <property type="match status" value="1"/>
</dbReference>
<comment type="cofactor">
    <cofactor evidence="1">
        <name>Mo-molybdopterin</name>
        <dbReference type="ChEBI" id="CHEBI:71302"/>
    </cofactor>
</comment>
<keyword evidence="6" id="KW-0001">2Fe-2S</keyword>
<dbReference type="InterPro" id="IPR005107">
    <property type="entry name" value="CO_DH_flav_C"/>
</dbReference>
<dbReference type="Gene3D" id="3.30.365.10">
    <property type="entry name" value="Aldehyde oxidase/xanthine dehydrogenase, molybdopterin binding domain"/>
    <property type="match status" value="4"/>
</dbReference>
<dbReference type="SMART" id="SM01008">
    <property type="entry name" value="Ald_Xan_dh_C"/>
    <property type="match status" value="1"/>
</dbReference>
<dbReference type="SUPFAM" id="SSF47741">
    <property type="entry name" value="CO dehydrogenase ISP C-domain like"/>
    <property type="match status" value="1"/>
</dbReference>
<dbReference type="InterPro" id="IPR002888">
    <property type="entry name" value="2Fe-2S-bd"/>
</dbReference>
<evidence type="ECO:0000256" key="11">
    <source>
        <dbReference type="ARBA" id="ARBA00023014"/>
    </source>
</evidence>
<reference evidence="16" key="1">
    <citation type="submission" date="2025-08" db="UniProtKB">
        <authorList>
            <consortium name="RefSeq"/>
        </authorList>
    </citation>
    <scope>IDENTIFICATION</scope>
    <source>
        <tissue evidence="16">Testes</tissue>
    </source>
</reference>
<dbReference type="InterPro" id="IPR012675">
    <property type="entry name" value="Beta-grasp_dom_sf"/>
</dbReference>
<dbReference type="Pfam" id="PF00111">
    <property type="entry name" value="Fer2"/>
    <property type="match status" value="1"/>
</dbReference>
<evidence type="ECO:0000313" key="16">
    <source>
        <dbReference type="RefSeq" id="XP_006820160.1"/>
    </source>
</evidence>
<dbReference type="Pfam" id="PF02738">
    <property type="entry name" value="MoCoBD_1"/>
    <property type="match status" value="1"/>
</dbReference>
<feature type="domain" description="2Fe-2S ferredoxin-type" evidence="13">
    <location>
        <begin position="15"/>
        <end position="102"/>
    </location>
</feature>
<keyword evidence="8" id="KW-0274">FAD</keyword>
<dbReference type="Gene3D" id="3.90.1170.50">
    <property type="entry name" value="Aldehyde oxidase/xanthine dehydrogenase, a/b hammerhead"/>
    <property type="match status" value="1"/>
</dbReference>